<proteinExistence type="inferred from homology"/>
<dbReference type="InterPro" id="IPR036962">
    <property type="entry name" value="Glyco_hydro_3_N_sf"/>
</dbReference>
<dbReference type="InterPro" id="IPR001764">
    <property type="entry name" value="Glyco_hydro_3_N"/>
</dbReference>
<dbReference type="GO" id="GO:0004553">
    <property type="term" value="F:hydrolase activity, hydrolyzing O-glycosyl compounds"/>
    <property type="evidence" value="ECO:0007669"/>
    <property type="project" value="InterPro"/>
</dbReference>
<dbReference type="RefSeq" id="WP_021589830.1">
    <property type="nucleotide sequence ID" value="NZ_AWEY01000027.1"/>
</dbReference>
<dbReference type="GO" id="GO:0005975">
    <property type="term" value="P:carbohydrate metabolic process"/>
    <property type="evidence" value="ECO:0007669"/>
    <property type="project" value="InterPro"/>
</dbReference>
<dbReference type="PANTHER" id="PTHR42715">
    <property type="entry name" value="BETA-GLUCOSIDASE"/>
    <property type="match status" value="1"/>
</dbReference>
<sequence length="771" mass="85599">MICAVALLFGHGATAVAQTRLRPDNIDQVVREMTLEEKCHLVLGCGMGFGRDVKFPGTAGSSYAIPRLGIPSTYCADSNQGLRMSAHRDFDSRDYFCTDYMTSIALASTWDKKAAFTVGKGIGNETKEYGLDWILAPSMNLMRNVLCGRNHEYYSEDPYLSGTMAAYCVKGIQSEGTAACVKHFAANSQETNRNANDSRVSQRALRELYLRGFELAVRIGNPWTVMTAYNSINGKATCEDVDLTETILRKEWGFDGLVVSDWNAGKDATLSMLAGNDMLQPGQERQFNQLMEDAKRGRLPMEVLDRNVRRVLQFVVKSHSFAEYPYSNEPDLKQHALDDRVIGAEGMVLLENKATLPLAPGSRVALFGCTSYEIIPGGTGFGGTMVGRYTVSLVEGLRNAGMNVYKPLLDQYKQHVAAEQKRLYPNGLPPFSLRPLNRAEEMDMTDRQVAETAANTDVAVITIGRKSGEAADRTQDEFNLYEKEQTMIKQVSEVYRQAGKKVVVLLNVCSPVETASWKNLVDAIVCTWQSGEQVGNSIADVLSGQVNPSGRLPVTFQNKYGDAASDRNFPSDVKDTKDLATMYMWGGDKQSAKREPKANIDFTDYDEDIYVGYRYFDSFNKPVSYPFGYGLSYTTFAYENAKMTRKGAEYVVTVDVVNTGSRAGRNVVELFVAAPKGKLLNKPSKELKDYAKTELLQPGQRETVELMVEVRDLASFNEKASAWVVDAGTYRFMLASSSSHVEKTLSVKVDGMKTKVDNVMKPTVKLHLLRR</sequence>
<dbReference type="InterPro" id="IPR013783">
    <property type="entry name" value="Ig-like_fold"/>
</dbReference>
<dbReference type="AlphaFoldDB" id="U2NM65"/>
<evidence type="ECO:0000313" key="5">
    <source>
        <dbReference type="Proteomes" id="UP000016648"/>
    </source>
</evidence>
<dbReference type="PRINTS" id="PR00133">
    <property type="entry name" value="GLHYDRLASE3"/>
</dbReference>
<name>U2NM65_9BACT</name>
<dbReference type="InterPro" id="IPR002772">
    <property type="entry name" value="Glyco_hydro_3_C"/>
</dbReference>
<dbReference type="Pfam" id="PF14310">
    <property type="entry name" value="Fn3-like"/>
    <property type="match status" value="1"/>
</dbReference>
<dbReference type="InterPro" id="IPR036881">
    <property type="entry name" value="Glyco_hydro_3_C_sf"/>
</dbReference>
<dbReference type="InterPro" id="IPR026891">
    <property type="entry name" value="Fn3-like"/>
</dbReference>
<evidence type="ECO:0000256" key="2">
    <source>
        <dbReference type="ARBA" id="ARBA00022801"/>
    </source>
</evidence>
<reference evidence="4 5" key="1">
    <citation type="submission" date="2013-08" db="EMBL/GenBank/DDBJ databases">
        <authorList>
            <person name="Durkin A.S."/>
            <person name="Haft D.R."/>
            <person name="McCorrison J."/>
            <person name="Torralba M."/>
            <person name="Gillis M."/>
            <person name="Haft D.H."/>
            <person name="Methe B."/>
            <person name="Sutton G."/>
            <person name="Nelson K.E."/>
        </authorList>
    </citation>
    <scope>NUCLEOTIDE SEQUENCE [LARGE SCALE GENOMIC DNA]</scope>
    <source>
        <strain evidence="4 5">F0067</strain>
    </source>
</reference>
<dbReference type="Pfam" id="PF00933">
    <property type="entry name" value="Glyco_hydro_3"/>
    <property type="match status" value="1"/>
</dbReference>
<dbReference type="SMART" id="SM01217">
    <property type="entry name" value="Fn3_like"/>
    <property type="match status" value="1"/>
</dbReference>
<feature type="domain" description="Fibronectin type III-like" evidence="3">
    <location>
        <begin position="666"/>
        <end position="738"/>
    </location>
</feature>
<organism evidence="4 5">
    <name type="scientific">Segatella baroniae F0067</name>
    <dbReference type="NCBI Taxonomy" id="1115809"/>
    <lineage>
        <taxon>Bacteria</taxon>
        <taxon>Pseudomonadati</taxon>
        <taxon>Bacteroidota</taxon>
        <taxon>Bacteroidia</taxon>
        <taxon>Bacteroidales</taxon>
        <taxon>Prevotellaceae</taxon>
        <taxon>Segatella</taxon>
    </lineage>
</organism>
<dbReference type="InterPro" id="IPR050288">
    <property type="entry name" value="Cellulose_deg_GH3"/>
</dbReference>
<dbReference type="PATRIC" id="fig|1115809.3.peg.1500"/>
<evidence type="ECO:0000313" key="4">
    <source>
        <dbReference type="EMBL" id="ERK39170.1"/>
    </source>
</evidence>
<dbReference type="Gene3D" id="3.40.50.1700">
    <property type="entry name" value="Glycoside hydrolase family 3 C-terminal domain"/>
    <property type="match status" value="1"/>
</dbReference>
<evidence type="ECO:0000256" key="1">
    <source>
        <dbReference type="ARBA" id="ARBA00005336"/>
    </source>
</evidence>
<gene>
    <name evidence="4" type="ORF">HMPREF9135_2400</name>
</gene>
<keyword evidence="5" id="KW-1185">Reference proteome</keyword>
<comment type="caution">
    <text evidence="4">The sequence shown here is derived from an EMBL/GenBank/DDBJ whole genome shotgun (WGS) entry which is preliminary data.</text>
</comment>
<dbReference type="Gene3D" id="2.60.40.10">
    <property type="entry name" value="Immunoglobulins"/>
    <property type="match status" value="1"/>
</dbReference>
<dbReference type="Pfam" id="PF01915">
    <property type="entry name" value="Glyco_hydro_3_C"/>
    <property type="match status" value="1"/>
</dbReference>
<accession>U2NM65</accession>
<dbReference type="EMBL" id="AWEY01000027">
    <property type="protein sequence ID" value="ERK39170.1"/>
    <property type="molecule type" value="Genomic_DNA"/>
</dbReference>
<dbReference type="SUPFAM" id="SSF51445">
    <property type="entry name" value="(Trans)glycosidases"/>
    <property type="match status" value="1"/>
</dbReference>
<keyword evidence="2 4" id="KW-0378">Hydrolase</keyword>
<protein>
    <submittedName>
        <fullName evidence="4">Glycoside hydrolase, family 3, N-terminal domain protein</fullName>
    </submittedName>
</protein>
<dbReference type="Gene3D" id="3.20.20.300">
    <property type="entry name" value="Glycoside hydrolase, family 3, N-terminal domain"/>
    <property type="match status" value="1"/>
</dbReference>
<dbReference type="PANTHER" id="PTHR42715:SF10">
    <property type="entry name" value="BETA-GLUCOSIDASE"/>
    <property type="match status" value="1"/>
</dbReference>
<evidence type="ECO:0000259" key="3">
    <source>
        <dbReference type="SMART" id="SM01217"/>
    </source>
</evidence>
<comment type="similarity">
    <text evidence="1">Belongs to the glycosyl hydrolase 3 family.</text>
</comment>
<dbReference type="SUPFAM" id="SSF52279">
    <property type="entry name" value="Beta-D-glucan exohydrolase, C-terminal domain"/>
    <property type="match status" value="1"/>
</dbReference>
<dbReference type="InterPro" id="IPR017853">
    <property type="entry name" value="GH"/>
</dbReference>
<dbReference type="Proteomes" id="UP000016648">
    <property type="component" value="Unassembled WGS sequence"/>
</dbReference>